<feature type="domain" description="TonB-dependent receptor-like beta-barrel" evidence="12">
    <location>
        <begin position="371"/>
        <end position="753"/>
    </location>
</feature>
<evidence type="ECO:0000256" key="6">
    <source>
        <dbReference type="ARBA" id="ARBA00023136"/>
    </source>
</evidence>
<evidence type="ECO:0000256" key="10">
    <source>
        <dbReference type="SAM" id="MobiDB-lite"/>
    </source>
</evidence>
<dbReference type="InterPro" id="IPR039426">
    <property type="entry name" value="TonB-dep_rcpt-like"/>
</dbReference>
<evidence type="ECO:0000259" key="12">
    <source>
        <dbReference type="Pfam" id="PF00593"/>
    </source>
</evidence>
<dbReference type="Gene3D" id="2.170.130.10">
    <property type="entry name" value="TonB-dependent receptor, plug domain"/>
    <property type="match status" value="1"/>
</dbReference>
<dbReference type="PROSITE" id="PS52016">
    <property type="entry name" value="TONB_DEPENDENT_REC_3"/>
    <property type="match status" value="1"/>
</dbReference>
<dbReference type="InterPro" id="IPR036942">
    <property type="entry name" value="Beta-barrel_TonB_sf"/>
</dbReference>
<dbReference type="InterPro" id="IPR037066">
    <property type="entry name" value="Plug_dom_sf"/>
</dbReference>
<evidence type="ECO:0000256" key="7">
    <source>
        <dbReference type="ARBA" id="ARBA00023237"/>
    </source>
</evidence>
<dbReference type="SUPFAM" id="SSF56935">
    <property type="entry name" value="Porins"/>
    <property type="match status" value="1"/>
</dbReference>
<dbReference type="NCBIfam" id="TIGR04056">
    <property type="entry name" value="OMP_RagA_SusC"/>
    <property type="match status" value="1"/>
</dbReference>
<evidence type="ECO:0000256" key="2">
    <source>
        <dbReference type="ARBA" id="ARBA00022448"/>
    </source>
</evidence>
<dbReference type="AlphaFoldDB" id="A0A411DJ79"/>
<dbReference type="EMBL" id="CP035532">
    <property type="protein sequence ID" value="QBA20420.1"/>
    <property type="molecule type" value="Genomic_DNA"/>
</dbReference>
<keyword evidence="6 8" id="KW-0472">Membrane</keyword>
<dbReference type="Pfam" id="PF07715">
    <property type="entry name" value="Plug"/>
    <property type="match status" value="1"/>
</dbReference>
<feature type="region of interest" description="Disordered" evidence="10">
    <location>
        <begin position="462"/>
        <end position="484"/>
    </location>
</feature>
<dbReference type="GO" id="GO:0009279">
    <property type="term" value="C:cell outer membrane"/>
    <property type="evidence" value="ECO:0007669"/>
    <property type="project" value="UniProtKB-SubCell"/>
</dbReference>
<keyword evidence="11" id="KW-0732">Signal</keyword>
<keyword evidence="4 8" id="KW-0812">Transmembrane</keyword>
<evidence type="ECO:0000256" key="11">
    <source>
        <dbReference type="SAM" id="SignalP"/>
    </source>
</evidence>
<dbReference type="InterPro" id="IPR012910">
    <property type="entry name" value="Plug_dom"/>
</dbReference>
<evidence type="ECO:0000256" key="3">
    <source>
        <dbReference type="ARBA" id="ARBA00022452"/>
    </source>
</evidence>
<keyword evidence="5 9" id="KW-0798">TonB box</keyword>
<dbReference type="InterPro" id="IPR023996">
    <property type="entry name" value="TonB-dep_OMP_SusC/RagA"/>
</dbReference>
<protein>
    <submittedName>
        <fullName evidence="14">SusC/RagA family TonB-linked outer membrane protein</fullName>
    </submittedName>
</protein>
<evidence type="ECO:0000256" key="4">
    <source>
        <dbReference type="ARBA" id="ARBA00022692"/>
    </source>
</evidence>
<comment type="subcellular location">
    <subcellularLocation>
        <location evidence="1 8">Cell outer membrane</location>
        <topology evidence="1 8">Multi-pass membrane protein</topology>
    </subcellularLocation>
</comment>
<dbReference type="InterPro" id="IPR023997">
    <property type="entry name" value="TonB-dep_OMP_SusC/RagA_CS"/>
</dbReference>
<reference evidence="14" key="1">
    <citation type="submission" date="2019-01" db="EMBL/GenBank/DDBJ databases">
        <title>Whole Genome Sequencing for Putative Detection of Antimicrobial Resistance and Potential Virulence Factors in Chryseobacterium indologenes isolated from Nile Tilapia in Tanzania.</title>
        <authorList>
            <person name="Mwega E."/>
            <person name="Mutoloki S."/>
            <person name="Mugimba K."/>
            <person name="Colquhoun D."/>
            <person name="Mdegela R."/>
            <person name="Evensen O."/>
            <person name="Wasteson Y."/>
        </authorList>
    </citation>
    <scope>NUCLEOTIDE SEQUENCE [LARGE SCALE GENOMIC DNA]</scope>
    <source>
        <strain evidence="14">StR 01</strain>
    </source>
</reference>
<evidence type="ECO:0000259" key="13">
    <source>
        <dbReference type="Pfam" id="PF07715"/>
    </source>
</evidence>
<name>A0A411DJ79_CHRID</name>
<feature type="domain" description="TonB-dependent receptor plug" evidence="13">
    <location>
        <begin position="47"/>
        <end position="156"/>
    </location>
</feature>
<feature type="signal peptide" evidence="11">
    <location>
        <begin position="1"/>
        <end position="22"/>
    </location>
</feature>
<proteinExistence type="inferred from homology"/>
<dbReference type="Gene3D" id="2.40.170.20">
    <property type="entry name" value="TonB-dependent receptor, beta-barrel domain"/>
    <property type="match status" value="1"/>
</dbReference>
<evidence type="ECO:0000256" key="1">
    <source>
        <dbReference type="ARBA" id="ARBA00004571"/>
    </source>
</evidence>
<feature type="chain" id="PRO_5019317949" evidence="11">
    <location>
        <begin position="23"/>
        <end position="946"/>
    </location>
</feature>
<comment type="similarity">
    <text evidence="8 9">Belongs to the TonB-dependent receptor family.</text>
</comment>
<dbReference type="InterPro" id="IPR000531">
    <property type="entry name" value="Beta-barrel_TonB"/>
</dbReference>
<dbReference type="Pfam" id="PF00593">
    <property type="entry name" value="TonB_dep_Rec_b-barrel"/>
    <property type="match status" value="1"/>
</dbReference>
<dbReference type="NCBIfam" id="TIGR04057">
    <property type="entry name" value="SusC_RagA_signa"/>
    <property type="match status" value="1"/>
</dbReference>
<organism evidence="14">
    <name type="scientific">Chryseobacterium indologenes</name>
    <name type="common">Flavobacterium indologenes</name>
    <dbReference type="NCBI Taxonomy" id="253"/>
    <lineage>
        <taxon>Bacteria</taxon>
        <taxon>Pseudomonadati</taxon>
        <taxon>Bacteroidota</taxon>
        <taxon>Flavobacteriia</taxon>
        <taxon>Flavobacteriales</taxon>
        <taxon>Weeksellaceae</taxon>
        <taxon>Chryseobacterium group</taxon>
        <taxon>Chryseobacterium</taxon>
    </lineage>
</organism>
<keyword evidence="7 8" id="KW-0998">Cell outer membrane</keyword>
<evidence type="ECO:0000256" key="8">
    <source>
        <dbReference type="PROSITE-ProRule" id="PRU01360"/>
    </source>
</evidence>
<evidence type="ECO:0000256" key="5">
    <source>
        <dbReference type="ARBA" id="ARBA00023077"/>
    </source>
</evidence>
<accession>A0A411DJ79</accession>
<keyword evidence="2 8" id="KW-0813">Transport</keyword>
<gene>
    <name evidence="14" type="ORF">EU348_04200</name>
</gene>
<evidence type="ECO:0000313" key="14">
    <source>
        <dbReference type="EMBL" id="QBA20420.1"/>
    </source>
</evidence>
<keyword evidence="3 8" id="KW-1134">Transmembrane beta strand</keyword>
<evidence type="ECO:0000256" key="9">
    <source>
        <dbReference type="RuleBase" id="RU003357"/>
    </source>
</evidence>
<sequence>MNVKLYALSVGVLFFSGHTVYAQKTKNDTIRNEIEGVIVTGYQKKTKDEIAQAQSVITADELKTQTPATSIGNMLQGRASGVFVQAKNGQPGAAAEINIRGIAGFSGSSEPLYVVDGIYMTARQFSAVNGNDIESMVVLKDAAATAQYGSRGANGVIVVTTKKGRSGRTQYSFESRLGFSEKISDKELNFEMMNSAQKLQYEREMNALGLGGLPVYTPADEEALLKLDHNWQKDILRTSFLQSYLLSARGGGAKNKFYYSLGYDKDDGIVRDINGLDRYTGRFNFENNLSDRLKVGLDLGAAYQNTQNIRDRNNTQSPFGAMYRYNPFEPVYNSDGSYNIKLRAGSNVVESLKNVPDIEQRLRVSGNIFGEYKFNDGLSYRMYFNSLYDNLVNTTNVKKGSQLDITTNGANGLGKLTKSTFYTFNYIYGNRLDFRKQLNDHYVGATGIVEFSNEFTEDITASGTNYKNPNSDVPSNTTPSDKNTFTGSKIRSTLFSLLGLFEYNYQKKYLVTASIRQDKSSKFGANNKSGVFWSSSVAWNIGKEDFLSQSFFNDLKLRASYGITGNDRNIPNYANIGYVAYGDYGTGGTMIPTDVIGNPDIKWETNRTTNLGVDFAFLKSRFRGAAEVYRSDRKDFIQLLPMPYESGNYSIYQNLGNMRTEGIETEFTFDVIKKENIKLSLRGNASWQRAEIISLDGINTQRNLGETSLKVGETPYFYRLVEYAGVNSADGKALYYTDRTTPDIGENFYSVNGRTATDVYNATLDKKDITDKSPLPKFFGGFGLSLEAYGFDLSADFSFKTGAYTYNYQSQMLQNPSNRKNNMSVDAFNYWKNPGDTDVLPKPTTLGLRASDQFLEKSDYLRFRTLMIGYTFSKKSLGNEVPLNSLRIYVQAQNLLTWTSFKGDPEVAVGSGESQLQAGQTYVAGSFAQFGYPAVRQFMFGIQVDF</sequence>